<evidence type="ECO:0000313" key="12">
    <source>
        <dbReference type="Proteomes" id="UP000009022"/>
    </source>
</evidence>
<evidence type="ECO:0000256" key="6">
    <source>
        <dbReference type="ARBA" id="ARBA00023157"/>
    </source>
</evidence>
<keyword evidence="9" id="KW-0732">Signal</keyword>
<dbReference type="PANTHER" id="PTHR11844">
    <property type="entry name" value="METALLOPROTEASE INHIBITOR"/>
    <property type="match status" value="1"/>
</dbReference>
<dbReference type="PROSITE" id="PS50189">
    <property type="entry name" value="NTR"/>
    <property type="match status" value="1"/>
</dbReference>
<comment type="similarity">
    <text evidence="2">Belongs to the protease inhibitor I35 (TIMP) family.</text>
</comment>
<feature type="chain" id="PRO_5002798485" description="NTR domain-containing protein" evidence="9">
    <location>
        <begin position="26"/>
        <end position="259"/>
    </location>
</feature>
<dbReference type="OrthoDB" id="6041373at2759"/>
<protein>
    <recommendedName>
        <fullName evidence="10">NTR domain-containing protein</fullName>
    </recommendedName>
</protein>
<dbReference type="GO" id="GO:0051045">
    <property type="term" value="P:negative regulation of membrane protein ectodomain proteolysis"/>
    <property type="evidence" value="ECO:0000318"/>
    <property type="project" value="GO_Central"/>
</dbReference>
<feature type="disulfide bond" evidence="8">
    <location>
        <begin position="39"/>
        <end position="160"/>
    </location>
</feature>
<dbReference type="RefSeq" id="XP_002113109.1">
    <property type="nucleotide sequence ID" value="XM_002113073.1"/>
</dbReference>
<dbReference type="HOGENOM" id="CLU_084029_1_1_1"/>
<dbReference type="eggNOG" id="KOG4745">
    <property type="taxonomic scope" value="Eukaryota"/>
</dbReference>
<dbReference type="OMA" id="WHNITRE"/>
<dbReference type="InterPro" id="IPR001134">
    <property type="entry name" value="Netrin_domain"/>
</dbReference>
<dbReference type="GO" id="GO:0031012">
    <property type="term" value="C:extracellular matrix"/>
    <property type="evidence" value="ECO:0000318"/>
    <property type="project" value="GO_Central"/>
</dbReference>
<keyword evidence="3" id="KW-0964">Secreted</keyword>
<evidence type="ECO:0000256" key="5">
    <source>
        <dbReference type="ARBA" id="ARBA00022690"/>
    </source>
</evidence>
<dbReference type="CTD" id="6754322"/>
<feature type="domain" description="NTR" evidence="10">
    <location>
        <begin position="22"/>
        <end position="160"/>
    </location>
</feature>
<dbReference type="GO" id="GO:0005615">
    <property type="term" value="C:extracellular space"/>
    <property type="evidence" value="ECO:0000318"/>
    <property type="project" value="GO_Central"/>
</dbReference>
<dbReference type="SMART" id="SM00206">
    <property type="entry name" value="NTR"/>
    <property type="match status" value="1"/>
</dbReference>
<dbReference type="InParanoid" id="B3RWZ3"/>
<evidence type="ECO:0000256" key="2">
    <source>
        <dbReference type="ARBA" id="ARBA00011027"/>
    </source>
</evidence>
<feature type="disulfide bond" evidence="8">
    <location>
        <begin position="188"/>
        <end position="219"/>
    </location>
</feature>
<dbReference type="InterPro" id="IPR027465">
    <property type="entry name" value="TIMP_C"/>
</dbReference>
<dbReference type="KEGG" id="tad:TRIADDRAFT_56937"/>
<evidence type="ECO:0000256" key="7">
    <source>
        <dbReference type="ARBA" id="ARBA00023215"/>
    </source>
</evidence>
<keyword evidence="7" id="KW-0481">Metalloenzyme inhibitor</keyword>
<accession>B3RWZ3</accession>
<keyword evidence="4" id="KW-0483">Metalloprotease inhibitor</keyword>
<dbReference type="GeneID" id="6754322"/>
<dbReference type="STRING" id="10228.B3RWZ3"/>
<dbReference type="AlphaFoldDB" id="B3RWZ3"/>
<evidence type="ECO:0000256" key="3">
    <source>
        <dbReference type="ARBA" id="ARBA00022525"/>
    </source>
</evidence>
<comment type="subcellular location">
    <subcellularLocation>
        <location evidence="1">Secreted</location>
    </subcellularLocation>
</comment>
<evidence type="ECO:0000256" key="1">
    <source>
        <dbReference type="ARBA" id="ARBA00004613"/>
    </source>
</evidence>
<keyword evidence="5" id="KW-0646">Protease inhibitor</keyword>
<sequence length="259" mass="29901">MAFSTNFMCPALILVAATVVTCLNANKSCKYQHPQTLFCLSDFAIKARIISMGKITVTNDIANPIQITSYKIHVKKFFLDRSNSIGFDMWQKNVKLQVEQSLVASKSAITLQPKSTYVIFGSFSQDRKHLILKQCGFYAPWHNITREQRFGLRHAYNDNCHRCNIKLCHNVENNKDKKKLCTANKNECLWKPKVMAFSHCPLNSSVVISTDCHALHSTCAYHSSNQRCTWIYSKSVRKCKMEYDRDLHRSRSPYKYHCK</sequence>
<dbReference type="Pfam" id="PF00965">
    <property type="entry name" value="TIMP"/>
    <property type="match status" value="1"/>
</dbReference>
<organism evidence="11 12">
    <name type="scientific">Trichoplax adhaerens</name>
    <name type="common">Trichoplax reptans</name>
    <dbReference type="NCBI Taxonomy" id="10228"/>
    <lineage>
        <taxon>Eukaryota</taxon>
        <taxon>Metazoa</taxon>
        <taxon>Placozoa</taxon>
        <taxon>Uniplacotomia</taxon>
        <taxon>Trichoplacea</taxon>
        <taxon>Trichoplacidae</taxon>
        <taxon>Trichoplax</taxon>
    </lineage>
</organism>
<dbReference type="InterPro" id="IPR008993">
    <property type="entry name" value="TIMP-like_OB-fold"/>
</dbReference>
<dbReference type="SUPFAM" id="SSF50242">
    <property type="entry name" value="TIMP-like"/>
    <property type="match status" value="1"/>
</dbReference>
<dbReference type="Gene3D" id="3.90.370.10">
    <property type="entry name" value="Tissue inhibitor of metalloproteinase-1. Chain B, domain 1"/>
    <property type="match status" value="1"/>
</dbReference>
<evidence type="ECO:0000256" key="8">
    <source>
        <dbReference type="PIRSR" id="PIRSR601820-3"/>
    </source>
</evidence>
<evidence type="ECO:0000256" key="4">
    <source>
        <dbReference type="ARBA" id="ARBA00022608"/>
    </source>
</evidence>
<keyword evidence="12" id="KW-1185">Reference proteome</keyword>
<name>B3RWZ3_TRIAD</name>
<dbReference type="FunCoup" id="B3RWZ3">
    <property type="interactions" value="310"/>
</dbReference>
<evidence type="ECO:0000256" key="9">
    <source>
        <dbReference type="SAM" id="SignalP"/>
    </source>
</evidence>
<dbReference type="PhylomeDB" id="B3RWZ3"/>
<dbReference type="Gene3D" id="2.40.50.120">
    <property type="match status" value="1"/>
</dbReference>
<feature type="signal peptide" evidence="9">
    <location>
        <begin position="1"/>
        <end position="25"/>
    </location>
</feature>
<gene>
    <name evidence="11" type="ORF">TRIADDRAFT_56937</name>
</gene>
<feature type="disulfide bond" evidence="8">
    <location>
        <begin position="29"/>
        <end position="135"/>
    </location>
</feature>
<evidence type="ECO:0000313" key="11">
    <source>
        <dbReference type="EMBL" id="EDV25219.1"/>
    </source>
</evidence>
<evidence type="ECO:0000259" key="10">
    <source>
        <dbReference type="PROSITE" id="PS50189"/>
    </source>
</evidence>
<dbReference type="GO" id="GO:0008191">
    <property type="term" value="F:metalloendopeptidase inhibitor activity"/>
    <property type="evidence" value="ECO:0000318"/>
    <property type="project" value="GO_Central"/>
</dbReference>
<proteinExistence type="inferred from homology"/>
<keyword evidence="6 8" id="KW-1015">Disulfide bond</keyword>
<dbReference type="Proteomes" id="UP000009022">
    <property type="component" value="Unassembled WGS sequence"/>
</dbReference>
<dbReference type="EMBL" id="DS985245">
    <property type="protein sequence ID" value="EDV25219.1"/>
    <property type="molecule type" value="Genomic_DNA"/>
</dbReference>
<feature type="disulfide bond" evidence="8">
    <location>
        <begin position="163"/>
        <end position="228"/>
    </location>
</feature>
<reference evidence="11 12" key="1">
    <citation type="journal article" date="2008" name="Nature">
        <title>The Trichoplax genome and the nature of placozoans.</title>
        <authorList>
            <person name="Srivastava M."/>
            <person name="Begovic E."/>
            <person name="Chapman J."/>
            <person name="Putnam N.H."/>
            <person name="Hellsten U."/>
            <person name="Kawashima T."/>
            <person name="Kuo A."/>
            <person name="Mitros T."/>
            <person name="Salamov A."/>
            <person name="Carpenter M.L."/>
            <person name="Signorovitch A.Y."/>
            <person name="Moreno M.A."/>
            <person name="Kamm K."/>
            <person name="Grimwood J."/>
            <person name="Schmutz J."/>
            <person name="Shapiro H."/>
            <person name="Grigoriev I.V."/>
            <person name="Buss L.W."/>
            <person name="Schierwater B."/>
            <person name="Dellaporta S.L."/>
            <person name="Rokhsar D.S."/>
        </authorList>
    </citation>
    <scope>NUCLEOTIDE SEQUENCE [LARGE SCALE GENOMIC DNA]</scope>
    <source>
        <strain evidence="11 12">Grell-BS-1999</strain>
    </source>
</reference>
<dbReference type="PANTHER" id="PTHR11844:SF33">
    <property type="entry name" value="TISSUE INHIBITOR OF METALLOPROTEINASE"/>
    <property type="match status" value="1"/>
</dbReference>
<dbReference type="InterPro" id="IPR001820">
    <property type="entry name" value="TIMP"/>
</dbReference>